<dbReference type="GO" id="GO:0003723">
    <property type="term" value="F:RNA binding"/>
    <property type="evidence" value="ECO:0007669"/>
    <property type="project" value="InterPro"/>
</dbReference>
<dbReference type="InterPro" id="IPR006145">
    <property type="entry name" value="PsdUridine_synth_RsuA/RluA"/>
</dbReference>
<dbReference type="OrthoDB" id="424794at2759"/>
<sequence length="424" mass="48003">MDEENDDKENQQSDDSVQELQLLPEIKKQFWITGISPPRETSLNEAVSRMAEVSLEDANQLISIGAVWAKMETLTEEDLLAQYAENGEDELYADLPKGWGSGTFEQKDDNQDGNIDDYITKMESQRFRRILTPSVVQPGTDLRIYPKPRRFPACYNINLRSLLYQDTTFLVIDKPPMLPTQPDASNYDENCPGCAQDILGPFTDIRGDTIRRPLICHRVDSVVGGCVVMSKDRNGQKVFQELQRQRKIKKLYLAVTTKPVPIGMHLHWMWSPQSKRGNAGGPPCQLVSHIAPESRRKARQYWTRCTLEVTKCEPIVLQKNDNGYEPGDKQHYQSTIRLVTGRKHQVRAQLSSLGCPIIRDTLYEPMSGVTLGDLDIDEDTLDEAIAQCKVPSEPIGLQAHAILFGGVKAKAREPWWGNKVRQIL</sequence>
<name>A0A1E7F542_9STRA</name>
<feature type="domain" description="Pseudouridine synthase RsuA/RluA-like" evidence="1">
    <location>
        <begin position="169"/>
        <end position="352"/>
    </location>
</feature>
<protein>
    <submittedName>
        <fullName evidence="2">Pseudouridine synthase</fullName>
    </submittedName>
</protein>
<dbReference type="PANTHER" id="PTHR21600:SF52">
    <property type="entry name" value="PSEUDOURIDINE SYNTHASE RSUA_RLUA-LIKE DOMAIN-CONTAINING PROTEIN"/>
    <property type="match status" value="1"/>
</dbReference>
<dbReference type="KEGG" id="fcy:FRACYDRAFT_189194"/>
<evidence type="ECO:0000313" key="2">
    <source>
        <dbReference type="EMBL" id="OEU13311.1"/>
    </source>
</evidence>
<accession>A0A1E7F542</accession>
<keyword evidence="3" id="KW-1185">Reference proteome</keyword>
<dbReference type="SUPFAM" id="SSF55120">
    <property type="entry name" value="Pseudouridine synthase"/>
    <property type="match status" value="1"/>
</dbReference>
<dbReference type="Gene3D" id="3.30.2350.10">
    <property type="entry name" value="Pseudouridine synthase"/>
    <property type="match status" value="1"/>
</dbReference>
<dbReference type="CDD" id="cd02869">
    <property type="entry name" value="PseudoU_synth_RluA_like"/>
    <property type="match status" value="1"/>
</dbReference>
<dbReference type="GO" id="GO:0000455">
    <property type="term" value="P:enzyme-directed rRNA pseudouridine synthesis"/>
    <property type="evidence" value="ECO:0007669"/>
    <property type="project" value="TreeGrafter"/>
</dbReference>
<dbReference type="EMBL" id="KV784361">
    <property type="protein sequence ID" value="OEU13311.1"/>
    <property type="molecule type" value="Genomic_DNA"/>
</dbReference>
<proteinExistence type="predicted"/>
<dbReference type="InterPro" id="IPR020103">
    <property type="entry name" value="PsdUridine_synth_cat_dom_sf"/>
</dbReference>
<dbReference type="AlphaFoldDB" id="A0A1E7F542"/>
<dbReference type="InterPro" id="IPR050188">
    <property type="entry name" value="RluA_PseudoU_synthase"/>
</dbReference>
<dbReference type="Pfam" id="PF00849">
    <property type="entry name" value="PseudoU_synth_2"/>
    <property type="match status" value="1"/>
</dbReference>
<dbReference type="GO" id="GO:0009982">
    <property type="term" value="F:pseudouridine synthase activity"/>
    <property type="evidence" value="ECO:0007669"/>
    <property type="project" value="InterPro"/>
</dbReference>
<dbReference type="InParanoid" id="A0A1E7F542"/>
<gene>
    <name evidence="2" type="ORF">FRACYDRAFT_189194</name>
</gene>
<evidence type="ECO:0000313" key="3">
    <source>
        <dbReference type="Proteomes" id="UP000095751"/>
    </source>
</evidence>
<organism evidence="2 3">
    <name type="scientific">Fragilariopsis cylindrus CCMP1102</name>
    <dbReference type="NCBI Taxonomy" id="635003"/>
    <lineage>
        <taxon>Eukaryota</taxon>
        <taxon>Sar</taxon>
        <taxon>Stramenopiles</taxon>
        <taxon>Ochrophyta</taxon>
        <taxon>Bacillariophyta</taxon>
        <taxon>Bacillariophyceae</taxon>
        <taxon>Bacillariophycidae</taxon>
        <taxon>Bacillariales</taxon>
        <taxon>Bacillariaceae</taxon>
        <taxon>Fragilariopsis</taxon>
    </lineage>
</organism>
<dbReference type="PANTHER" id="PTHR21600">
    <property type="entry name" value="MITOCHONDRIAL RNA PSEUDOURIDINE SYNTHASE"/>
    <property type="match status" value="1"/>
</dbReference>
<dbReference type="Proteomes" id="UP000095751">
    <property type="component" value="Unassembled WGS sequence"/>
</dbReference>
<evidence type="ECO:0000259" key="1">
    <source>
        <dbReference type="Pfam" id="PF00849"/>
    </source>
</evidence>
<reference evidence="2 3" key="1">
    <citation type="submission" date="2016-09" db="EMBL/GenBank/DDBJ databases">
        <title>Extensive genetic diversity and differential bi-allelic expression allows diatom success in the polar Southern Ocean.</title>
        <authorList>
            <consortium name="DOE Joint Genome Institute"/>
            <person name="Mock T."/>
            <person name="Otillar R.P."/>
            <person name="Strauss J."/>
            <person name="Dupont C."/>
            <person name="Frickenhaus S."/>
            <person name="Maumus F."/>
            <person name="Mcmullan M."/>
            <person name="Sanges R."/>
            <person name="Schmutz J."/>
            <person name="Toseland A."/>
            <person name="Valas R."/>
            <person name="Veluchamy A."/>
            <person name="Ward B.J."/>
            <person name="Allen A."/>
            <person name="Barry K."/>
            <person name="Falciatore A."/>
            <person name="Ferrante M."/>
            <person name="Fortunato A.E."/>
            <person name="Gloeckner G."/>
            <person name="Gruber A."/>
            <person name="Hipkin R."/>
            <person name="Janech M."/>
            <person name="Kroth P."/>
            <person name="Leese F."/>
            <person name="Lindquist E."/>
            <person name="Lyon B.R."/>
            <person name="Martin J."/>
            <person name="Mayer C."/>
            <person name="Parker M."/>
            <person name="Quesneville H."/>
            <person name="Raymond J."/>
            <person name="Uhlig C."/>
            <person name="Valentin K.U."/>
            <person name="Worden A.Z."/>
            <person name="Armbrust E.V."/>
            <person name="Bowler C."/>
            <person name="Green B."/>
            <person name="Moulton V."/>
            <person name="Van Oosterhout C."/>
            <person name="Grigoriev I."/>
        </authorList>
    </citation>
    <scope>NUCLEOTIDE SEQUENCE [LARGE SCALE GENOMIC DNA]</scope>
    <source>
        <strain evidence="2 3">CCMP1102</strain>
    </source>
</reference>